<reference evidence="1" key="1">
    <citation type="submission" date="2025-02" db="EMBL/GenBank/DDBJ databases">
        <authorList>
            <consortium name="NCBI Genome Project"/>
        </authorList>
    </citation>
    <scope>NUCLEOTIDE SEQUENCE</scope>
</reference>
<proteinExistence type="predicted"/>
<protein>
    <submittedName>
        <fullName evidence="1">Uncharacterized protein</fullName>
    </submittedName>
</protein>
<dbReference type="RefSeq" id="XP_059601794.1">
    <property type="nucleotide sequence ID" value="XM_059750682.1"/>
</dbReference>
<dbReference type="GeneID" id="84592469"/>
<name>A0AAJ8BQ59_ASPNG</name>
<dbReference type="VEuPathDB" id="FungiDB:An12g01290"/>
<dbReference type="AlphaFoldDB" id="A0AAJ8BQ59"/>
<gene>
    <name evidence="1" type="ORF">An12g01290</name>
</gene>
<evidence type="ECO:0000313" key="1">
    <source>
        <dbReference type="RefSeq" id="XP_059601794.1"/>
    </source>
</evidence>
<dbReference type="KEGG" id="ang:An12g01290"/>
<sequence length="168" mass="18713">EVIVVAGILHLDIEGLLEVPLHDGQHVFPELAELRVAGHVEIEEAIVLANAEESLVLRLIVCTEKIKVDCWERLRNENGLGDGHFGTFEEEKTLDGNVSGMRERRIGLFSKPDMQLSTSLYAPGVGPLVAVTASIYSIILRCIQIPQVPSYFHRRLRGQNLRDGFEMA</sequence>
<accession>A0AAJ8BQ59</accession>
<organism evidence="1">
    <name type="scientific">Aspergillus niger</name>
    <dbReference type="NCBI Taxonomy" id="5061"/>
    <lineage>
        <taxon>Eukaryota</taxon>
        <taxon>Fungi</taxon>
        <taxon>Dikarya</taxon>
        <taxon>Ascomycota</taxon>
        <taxon>Pezizomycotina</taxon>
        <taxon>Eurotiomycetes</taxon>
        <taxon>Eurotiomycetidae</taxon>
        <taxon>Eurotiales</taxon>
        <taxon>Aspergillaceae</taxon>
        <taxon>Aspergillus</taxon>
        <taxon>Aspergillus subgen. Circumdati</taxon>
    </lineage>
</organism>
<reference evidence="1" key="2">
    <citation type="submission" date="2025-08" db="UniProtKB">
        <authorList>
            <consortium name="RefSeq"/>
        </authorList>
    </citation>
    <scope>IDENTIFICATION</scope>
</reference>
<feature type="non-terminal residue" evidence="1">
    <location>
        <position position="1"/>
    </location>
</feature>